<proteinExistence type="predicted"/>
<name>A0A6J7CAE0_9ZZZZ</name>
<gene>
    <name evidence="2" type="ORF">UFOPK3267_03276</name>
</gene>
<evidence type="ECO:0000256" key="1">
    <source>
        <dbReference type="SAM" id="MobiDB-lite"/>
    </source>
</evidence>
<feature type="region of interest" description="Disordered" evidence="1">
    <location>
        <begin position="35"/>
        <end position="69"/>
    </location>
</feature>
<organism evidence="2">
    <name type="scientific">freshwater metagenome</name>
    <dbReference type="NCBI Taxonomy" id="449393"/>
    <lineage>
        <taxon>unclassified sequences</taxon>
        <taxon>metagenomes</taxon>
        <taxon>ecological metagenomes</taxon>
    </lineage>
</organism>
<evidence type="ECO:0000313" key="2">
    <source>
        <dbReference type="EMBL" id="CAB4853738.1"/>
    </source>
</evidence>
<reference evidence="2" key="1">
    <citation type="submission" date="2020-05" db="EMBL/GenBank/DDBJ databases">
        <authorList>
            <person name="Chiriac C."/>
            <person name="Salcher M."/>
            <person name="Ghai R."/>
            <person name="Kavagutti S V."/>
        </authorList>
    </citation>
    <scope>NUCLEOTIDE SEQUENCE</scope>
</reference>
<accession>A0A6J7CAE0</accession>
<protein>
    <submittedName>
        <fullName evidence="2">Unannotated protein</fullName>
    </submittedName>
</protein>
<dbReference type="AlphaFoldDB" id="A0A6J7CAE0"/>
<dbReference type="EMBL" id="CAFBIY010000326">
    <property type="protein sequence ID" value="CAB4853738.1"/>
    <property type="molecule type" value="Genomic_DNA"/>
</dbReference>
<sequence>MYAGSSHTVPSTSHTIVRSMRASFRCTVIGSGGTKVSGTQSAAGSHVTGGSTGGGATTVGAPTPEPAEPDATAVVSGVAVTERVAEPLTMSVAIPLAITPGAP</sequence>